<evidence type="ECO:0000313" key="5">
    <source>
        <dbReference type="Proteomes" id="UP000095759"/>
    </source>
</evidence>
<dbReference type="EMBL" id="MEHJ01000001">
    <property type="protein sequence ID" value="OEJ29037.1"/>
    <property type="molecule type" value="Genomic_DNA"/>
</dbReference>
<dbReference type="OrthoDB" id="3522397at2"/>
<keyword evidence="2" id="KW-0812">Transmembrane</keyword>
<gene>
    <name evidence="4" type="ORF">AS594_36135</name>
</gene>
<dbReference type="Pfam" id="PF08666">
    <property type="entry name" value="SAF"/>
    <property type="match status" value="1"/>
</dbReference>
<dbReference type="AlphaFoldDB" id="A0A1E5PHN5"/>
<feature type="domain" description="SAF" evidence="3">
    <location>
        <begin position="64"/>
        <end position="127"/>
    </location>
</feature>
<keyword evidence="5" id="KW-1185">Reference proteome</keyword>
<dbReference type="RefSeq" id="WP_069935858.1">
    <property type="nucleotide sequence ID" value="NZ_MEHJ01000001.1"/>
</dbReference>
<organism evidence="4 5">
    <name type="scientific">Streptomyces agglomeratus</name>
    <dbReference type="NCBI Taxonomy" id="285458"/>
    <lineage>
        <taxon>Bacteria</taxon>
        <taxon>Bacillati</taxon>
        <taxon>Actinomycetota</taxon>
        <taxon>Actinomycetes</taxon>
        <taxon>Kitasatosporales</taxon>
        <taxon>Streptomycetaceae</taxon>
        <taxon>Streptomyces</taxon>
    </lineage>
</organism>
<protein>
    <recommendedName>
        <fullName evidence="3">SAF domain-containing protein</fullName>
    </recommendedName>
</protein>
<evidence type="ECO:0000256" key="2">
    <source>
        <dbReference type="SAM" id="Phobius"/>
    </source>
</evidence>
<dbReference type="SMART" id="SM00858">
    <property type="entry name" value="SAF"/>
    <property type="match status" value="1"/>
</dbReference>
<evidence type="ECO:0000256" key="1">
    <source>
        <dbReference type="SAM" id="MobiDB-lite"/>
    </source>
</evidence>
<keyword evidence="2" id="KW-0472">Membrane</keyword>
<dbReference type="Proteomes" id="UP000095759">
    <property type="component" value="Unassembled WGS sequence"/>
</dbReference>
<comment type="caution">
    <text evidence="4">The sequence shown here is derived from an EMBL/GenBank/DDBJ whole genome shotgun (WGS) entry which is preliminary data.</text>
</comment>
<evidence type="ECO:0000313" key="4">
    <source>
        <dbReference type="EMBL" id="OEJ29037.1"/>
    </source>
</evidence>
<reference evidence="4 5" key="1">
    <citation type="submission" date="2016-08" db="EMBL/GenBank/DDBJ databases">
        <title>Complete genome sequence of Streptomyces agglomeratus strain 6-3-2, a novel anti-MRSA actinomycete isolated from Wuli of Tebit, China.</title>
        <authorList>
            <person name="Chen X."/>
        </authorList>
    </citation>
    <scope>NUCLEOTIDE SEQUENCE [LARGE SCALE GENOMIC DNA]</scope>
    <source>
        <strain evidence="4 5">6-3-2</strain>
    </source>
</reference>
<sequence length="231" mass="23170">MATTITSRKSKGSEQQAAPTGPLPITQEAPRRRRRPVVVGAGLALAAVGALVAVWQVNEAGNRVAVIAVAHDVKAGEVVKASDLVAAEVAPDPALNPVPVSRSKEIVGKTAAADLPKGTLVTGASVSEGANVAKGRDTVGLLAKPGQLPAQRLRAGYAVMVVNTPQDNADPTKSGQKLATPDSISAVVVGVSAPDANGAQVVDVAVAPTDSAPLATWAARGSAAIVLKARN</sequence>
<accession>A0A1E5PHN5</accession>
<keyword evidence="2" id="KW-1133">Transmembrane helix</keyword>
<evidence type="ECO:0000259" key="3">
    <source>
        <dbReference type="SMART" id="SM00858"/>
    </source>
</evidence>
<proteinExistence type="predicted"/>
<feature type="region of interest" description="Disordered" evidence="1">
    <location>
        <begin position="1"/>
        <end position="31"/>
    </location>
</feature>
<feature type="compositionally biased region" description="Polar residues" evidence="1">
    <location>
        <begin position="1"/>
        <end position="18"/>
    </location>
</feature>
<name>A0A1E5PHN5_9ACTN</name>
<dbReference type="InterPro" id="IPR013974">
    <property type="entry name" value="SAF"/>
</dbReference>
<feature type="transmembrane region" description="Helical" evidence="2">
    <location>
        <begin position="37"/>
        <end position="57"/>
    </location>
</feature>